<keyword evidence="5" id="KW-0460">Magnesium</keyword>
<evidence type="ECO:0000256" key="6">
    <source>
        <dbReference type="ARBA" id="ARBA00023002"/>
    </source>
</evidence>
<keyword evidence="6" id="KW-0560">Oxidoreductase</keyword>
<keyword evidence="3" id="KW-0028">Amino-acid biosynthesis</keyword>
<dbReference type="InterPro" id="IPR024084">
    <property type="entry name" value="IsoPropMal-DH-like_dom"/>
</dbReference>
<keyword evidence="7" id="KW-0520">NAD</keyword>
<evidence type="ECO:0000256" key="8">
    <source>
        <dbReference type="ARBA" id="ARBA00023304"/>
    </source>
</evidence>
<evidence type="ECO:0000313" key="10">
    <source>
        <dbReference type="EMBL" id="CAA7043506.1"/>
    </source>
</evidence>
<dbReference type="GO" id="GO:0009098">
    <property type="term" value="P:L-leucine biosynthetic process"/>
    <property type="evidence" value="ECO:0007669"/>
    <property type="project" value="UniProtKB-KW"/>
</dbReference>
<dbReference type="EMBL" id="CACVBM020001282">
    <property type="protein sequence ID" value="CAA7043506.1"/>
    <property type="molecule type" value="Genomic_DNA"/>
</dbReference>
<evidence type="ECO:0000256" key="2">
    <source>
        <dbReference type="ARBA" id="ARBA00022430"/>
    </source>
</evidence>
<dbReference type="SUPFAM" id="SSF53659">
    <property type="entry name" value="Isocitrate/Isopropylmalate dehydrogenase-like"/>
    <property type="match status" value="1"/>
</dbReference>
<keyword evidence="4" id="KW-0479">Metal-binding</keyword>
<evidence type="ECO:0000256" key="4">
    <source>
        <dbReference type="ARBA" id="ARBA00022723"/>
    </source>
</evidence>
<keyword evidence="11" id="KW-1185">Reference proteome</keyword>
<dbReference type="AlphaFoldDB" id="A0A6D2JIV6"/>
<dbReference type="InterPro" id="IPR004429">
    <property type="entry name" value="Isopropylmalate_DH"/>
</dbReference>
<organism evidence="10 11">
    <name type="scientific">Microthlaspi erraticum</name>
    <dbReference type="NCBI Taxonomy" id="1685480"/>
    <lineage>
        <taxon>Eukaryota</taxon>
        <taxon>Viridiplantae</taxon>
        <taxon>Streptophyta</taxon>
        <taxon>Embryophyta</taxon>
        <taxon>Tracheophyta</taxon>
        <taxon>Spermatophyta</taxon>
        <taxon>Magnoliopsida</taxon>
        <taxon>eudicotyledons</taxon>
        <taxon>Gunneridae</taxon>
        <taxon>Pentapetalae</taxon>
        <taxon>rosids</taxon>
        <taxon>malvids</taxon>
        <taxon>Brassicales</taxon>
        <taxon>Brassicaceae</taxon>
        <taxon>Coluteocarpeae</taxon>
        <taxon>Microthlaspi</taxon>
    </lineage>
</organism>
<gene>
    <name evidence="10" type="ORF">MERR_LOCUS30741</name>
</gene>
<evidence type="ECO:0000256" key="3">
    <source>
        <dbReference type="ARBA" id="ARBA00022605"/>
    </source>
</evidence>
<feature type="domain" description="Isopropylmalate dehydrogenase-like" evidence="9">
    <location>
        <begin position="19"/>
        <end position="193"/>
    </location>
</feature>
<comment type="caution">
    <text evidence="10">The sequence shown here is derived from an EMBL/GenBank/DDBJ whole genome shotgun (WGS) entry which is preliminary data.</text>
</comment>
<keyword evidence="2" id="KW-0432">Leucine biosynthesis</keyword>
<name>A0A6D2JIV6_9BRAS</name>
<comment type="similarity">
    <text evidence="1">Belongs to the isocitrate and isopropylmalate dehydrogenases family.</text>
</comment>
<protein>
    <recommendedName>
        <fullName evidence="9">Isopropylmalate dehydrogenase-like domain-containing protein</fullName>
    </recommendedName>
</protein>
<dbReference type="PANTHER" id="PTHR42979">
    <property type="entry name" value="3-ISOPROPYLMALATE DEHYDROGENASE"/>
    <property type="match status" value="1"/>
</dbReference>
<evidence type="ECO:0000256" key="5">
    <source>
        <dbReference type="ARBA" id="ARBA00022842"/>
    </source>
</evidence>
<proteinExistence type="inferred from homology"/>
<dbReference type="SMART" id="SM01329">
    <property type="entry name" value="Iso_dh"/>
    <property type="match status" value="1"/>
</dbReference>
<dbReference type="Gene3D" id="3.40.718.10">
    <property type="entry name" value="Isopropylmalate Dehydrogenase"/>
    <property type="match status" value="1"/>
</dbReference>
<dbReference type="GO" id="GO:0046872">
    <property type="term" value="F:metal ion binding"/>
    <property type="evidence" value="ECO:0007669"/>
    <property type="project" value="UniProtKB-KW"/>
</dbReference>
<dbReference type="OrthoDB" id="419183at2759"/>
<dbReference type="GO" id="GO:0003862">
    <property type="term" value="F:3-isopropylmalate dehydrogenase activity"/>
    <property type="evidence" value="ECO:0007669"/>
    <property type="project" value="InterPro"/>
</dbReference>
<keyword evidence="8" id="KW-0100">Branched-chain amino acid biosynthesis</keyword>
<evidence type="ECO:0000256" key="1">
    <source>
        <dbReference type="ARBA" id="ARBA00007769"/>
    </source>
</evidence>
<evidence type="ECO:0000259" key="9">
    <source>
        <dbReference type="SMART" id="SM01329"/>
    </source>
</evidence>
<dbReference type="PANTHER" id="PTHR42979:SF8">
    <property type="entry name" value="ISOPROPYLMALATE DEHYDROGENASE-LIKE DOMAIN-CONTAINING PROTEIN"/>
    <property type="match status" value="1"/>
</dbReference>
<dbReference type="Proteomes" id="UP000467841">
    <property type="component" value="Unassembled WGS sequence"/>
</dbReference>
<sequence>MAGAPVASVTANTPKKSYTIAVIPGNGVGQEVIPISVEALRKVGSLEGFDLSFEELPIGGVALDLVGVPLPEETLTKAKQSDAVLLGAVGWPKYDDNPKPMKPITALFQLRAALGVFSNLRPVRVFPHLVDSTYLRKDTSLGVDLLIIRELTGGIYNAHPRGFTTNEQGDEVGFCTELYSATEVSCIHLFQGL</sequence>
<evidence type="ECO:0000256" key="7">
    <source>
        <dbReference type="ARBA" id="ARBA00023027"/>
    </source>
</evidence>
<accession>A0A6D2JIV6</accession>
<dbReference type="Pfam" id="PF00180">
    <property type="entry name" value="Iso_dh"/>
    <property type="match status" value="1"/>
</dbReference>
<reference evidence="10" key="1">
    <citation type="submission" date="2020-01" db="EMBL/GenBank/DDBJ databases">
        <authorList>
            <person name="Mishra B."/>
        </authorList>
    </citation>
    <scope>NUCLEOTIDE SEQUENCE [LARGE SCALE GENOMIC DNA]</scope>
</reference>
<evidence type="ECO:0000313" key="11">
    <source>
        <dbReference type="Proteomes" id="UP000467841"/>
    </source>
</evidence>